<reference evidence="1 2" key="1">
    <citation type="submission" date="2014-07" db="EMBL/GenBank/DDBJ databases">
        <title>Unique and conserved regions in Vibrio harveyi and related species in comparison with the shrimp pathogen Vibrio harveyi CAIM 1792.</title>
        <authorList>
            <person name="Espinoza-Valles I."/>
            <person name="Vora G."/>
            <person name="Leekitcharoenphon P."/>
            <person name="Ussery D."/>
            <person name="Hoj L."/>
            <person name="Gomez-Gil B."/>
        </authorList>
    </citation>
    <scope>NUCLEOTIDE SEQUENCE [LARGE SCALE GENOMIC DNA]</scope>
    <source>
        <strain evidence="2">CAIM 1854 / LMG 25443</strain>
    </source>
</reference>
<proteinExistence type="predicted"/>
<dbReference type="EMBL" id="JPRD01000044">
    <property type="protein sequence ID" value="KIF50941.1"/>
    <property type="molecule type" value="Genomic_DNA"/>
</dbReference>
<evidence type="ECO:0000313" key="1">
    <source>
        <dbReference type="EMBL" id="KIF50941.1"/>
    </source>
</evidence>
<dbReference type="PATRIC" id="fig|1229493.5.peg.3763"/>
<dbReference type="RefSeq" id="WP_012219943.1">
    <property type="nucleotide sequence ID" value="NZ_BAOH01000018.1"/>
</dbReference>
<sequence>MSNEVEIQLDNDPLGRQLKLTRDLDGYNNESNYPCNTCLHGIFNVDHWCCRKLPHDWDEWDQFKGTDVYPFEEINRKAREVLGRPVDYPKEDVIFYGCNAKNS</sequence>
<protein>
    <submittedName>
        <fullName evidence="1">Uncharacterized protein</fullName>
    </submittedName>
</protein>
<name>A0A0C1ZD57_9VIBR</name>
<dbReference type="Proteomes" id="UP000031586">
    <property type="component" value="Unassembled WGS sequence"/>
</dbReference>
<organism evidence="1 2">
    <name type="scientific">Vibrio owensii CAIM 1854 = LMG 25443</name>
    <dbReference type="NCBI Taxonomy" id="1229493"/>
    <lineage>
        <taxon>Bacteria</taxon>
        <taxon>Pseudomonadati</taxon>
        <taxon>Pseudomonadota</taxon>
        <taxon>Gammaproteobacteria</taxon>
        <taxon>Vibrionales</taxon>
        <taxon>Vibrionaceae</taxon>
        <taxon>Vibrio</taxon>
    </lineage>
</organism>
<accession>A0A0C1ZD57</accession>
<comment type="caution">
    <text evidence="1">The sequence shown here is derived from an EMBL/GenBank/DDBJ whole genome shotgun (WGS) entry which is preliminary data.</text>
</comment>
<evidence type="ECO:0000313" key="2">
    <source>
        <dbReference type="Proteomes" id="UP000031586"/>
    </source>
</evidence>
<dbReference type="AlphaFoldDB" id="A0A0C1ZD57"/>
<gene>
    <name evidence="1" type="ORF">H735_21800</name>
</gene>